<dbReference type="AlphaFoldDB" id="A0A060Z7L9"/>
<evidence type="ECO:0000256" key="1">
    <source>
        <dbReference type="SAM" id="MobiDB-lite"/>
    </source>
</evidence>
<name>A0A060Z7L9_ONCMY</name>
<sequence length="114" mass="12870">MERSLHQGGGVYAGLRPSSRYQQAKQRERDHQLLQDVISLYLSSSPAQPSFRHRGAAALPDPPYYEEPELPLDYVEDYSLTELAMARARQQQQLPQHDYSSLAGLDGELVDLLS</sequence>
<accession>A0A060Z7L9</accession>
<proteinExistence type="predicted"/>
<evidence type="ECO:0000313" key="3">
    <source>
        <dbReference type="Proteomes" id="UP000193380"/>
    </source>
</evidence>
<dbReference type="EMBL" id="FR950800">
    <property type="protein sequence ID" value="CDQ99867.1"/>
    <property type="molecule type" value="Genomic_DNA"/>
</dbReference>
<dbReference type="Proteomes" id="UP000193380">
    <property type="component" value="Unassembled WGS sequence"/>
</dbReference>
<dbReference type="STRING" id="8022.A0A060Z7L9"/>
<protein>
    <submittedName>
        <fullName evidence="2">Uncharacterized protein</fullName>
    </submittedName>
</protein>
<gene>
    <name evidence="2" type="ORF">GSONMT00028740001</name>
</gene>
<reference evidence="2" key="1">
    <citation type="journal article" date="2014" name="Nat. Commun.">
        <title>The rainbow trout genome provides novel insights into evolution after whole-genome duplication in vertebrates.</title>
        <authorList>
            <person name="Berthelot C."/>
            <person name="Brunet F."/>
            <person name="Chalopin D."/>
            <person name="Juanchich A."/>
            <person name="Bernard M."/>
            <person name="Noel B."/>
            <person name="Bento P."/>
            <person name="Da Silva C."/>
            <person name="Labadie K."/>
            <person name="Alberti A."/>
            <person name="Aury J.M."/>
            <person name="Louis A."/>
            <person name="Dehais P."/>
            <person name="Bardou P."/>
            <person name="Montfort J."/>
            <person name="Klopp C."/>
            <person name="Cabau C."/>
            <person name="Gaspin C."/>
            <person name="Thorgaard G.H."/>
            <person name="Boussaha M."/>
            <person name="Quillet E."/>
            <person name="Guyomard R."/>
            <person name="Galiana D."/>
            <person name="Bobe J."/>
            <person name="Volff J.N."/>
            <person name="Genet C."/>
            <person name="Wincker P."/>
            <person name="Jaillon O."/>
            <person name="Roest Crollius H."/>
            <person name="Guiguen Y."/>
        </authorList>
    </citation>
    <scope>NUCLEOTIDE SEQUENCE [LARGE SCALE GENOMIC DNA]</scope>
</reference>
<feature type="region of interest" description="Disordered" evidence="1">
    <location>
        <begin position="1"/>
        <end position="28"/>
    </location>
</feature>
<dbReference type="PaxDb" id="8022-A0A060Z7L9"/>
<reference evidence="2" key="2">
    <citation type="submission" date="2014-03" db="EMBL/GenBank/DDBJ databases">
        <authorList>
            <person name="Genoscope - CEA"/>
        </authorList>
    </citation>
    <scope>NUCLEOTIDE SEQUENCE</scope>
</reference>
<organism evidence="2 3">
    <name type="scientific">Oncorhynchus mykiss</name>
    <name type="common">Rainbow trout</name>
    <name type="synonym">Salmo gairdneri</name>
    <dbReference type="NCBI Taxonomy" id="8022"/>
    <lineage>
        <taxon>Eukaryota</taxon>
        <taxon>Metazoa</taxon>
        <taxon>Chordata</taxon>
        <taxon>Craniata</taxon>
        <taxon>Vertebrata</taxon>
        <taxon>Euteleostomi</taxon>
        <taxon>Actinopterygii</taxon>
        <taxon>Neopterygii</taxon>
        <taxon>Teleostei</taxon>
        <taxon>Protacanthopterygii</taxon>
        <taxon>Salmoniformes</taxon>
        <taxon>Salmonidae</taxon>
        <taxon>Salmoninae</taxon>
        <taxon>Oncorhynchus</taxon>
    </lineage>
</organism>
<evidence type="ECO:0000313" key="2">
    <source>
        <dbReference type="EMBL" id="CDQ99867.1"/>
    </source>
</evidence>